<dbReference type="Pfam" id="PF04230">
    <property type="entry name" value="PS_pyruv_trans"/>
    <property type="match status" value="1"/>
</dbReference>
<dbReference type="Proteomes" id="UP000706891">
    <property type="component" value="Unassembled WGS sequence"/>
</dbReference>
<evidence type="ECO:0000313" key="3">
    <source>
        <dbReference type="Proteomes" id="UP000706891"/>
    </source>
</evidence>
<feature type="domain" description="Polysaccharide pyruvyl transferase" evidence="1">
    <location>
        <begin position="19"/>
        <end position="340"/>
    </location>
</feature>
<dbReference type="RefSeq" id="WP_205102751.1">
    <property type="nucleotide sequence ID" value="NZ_JACJJG010000001.1"/>
</dbReference>
<organism evidence="2 3">
    <name type="scientific">Marseilla massiliensis</name>
    <dbReference type="NCBI Taxonomy" id="1841864"/>
    <lineage>
        <taxon>Bacteria</taxon>
        <taxon>Pseudomonadati</taxon>
        <taxon>Bacteroidota</taxon>
        <taxon>Bacteroidia</taxon>
        <taxon>Bacteroidales</taxon>
        <taxon>Prevotellaceae</taxon>
        <taxon>Marseilla</taxon>
    </lineage>
</organism>
<gene>
    <name evidence="2" type="ORF">H6A34_00305</name>
</gene>
<dbReference type="AlphaFoldDB" id="A0A938WRE3"/>
<keyword evidence="2" id="KW-0808">Transferase</keyword>
<dbReference type="EMBL" id="JACJJG010000001">
    <property type="protein sequence ID" value="MBM6672336.1"/>
    <property type="molecule type" value="Genomic_DNA"/>
</dbReference>
<reference evidence="2" key="2">
    <citation type="journal article" date="2021" name="Sci. Rep.">
        <title>The distribution of antibiotic resistance genes in chicken gut microbiota commensals.</title>
        <authorList>
            <person name="Juricova H."/>
            <person name="Matiasovicova J."/>
            <person name="Kubasova T."/>
            <person name="Cejkova D."/>
            <person name="Rychlik I."/>
        </authorList>
    </citation>
    <scope>NUCLEOTIDE SEQUENCE</scope>
    <source>
        <strain evidence="2">An824</strain>
    </source>
</reference>
<dbReference type="GO" id="GO:0016740">
    <property type="term" value="F:transferase activity"/>
    <property type="evidence" value="ECO:0007669"/>
    <property type="project" value="UniProtKB-KW"/>
</dbReference>
<dbReference type="InterPro" id="IPR007345">
    <property type="entry name" value="Polysacch_pyruvyl_Trfase"/>
</dbReference>
<name>A0A938WRE3_9BACT</name>
<protein>
    <submittedName>
        <fullName evidence="2">Polysaccharide pyruvyl transferase family protein</fullName>
    </submittedName>
</protein>
<accession>A0A938WRE3</accession>
<comment type="caution">
    <text evidence="2">The sequence shown here is derived from an EMBL/GenBank/DDBJ whole genome shotgun (WGS) entry which is preliminary data.</text>
</comment>
<evidence type="ECO:0000259" key="1">
    <source>
        <dbReference type="Pfam" id="PF04230"/>
    </source>
</evidence>
<keyword evidence="3" id="KW-1185">Reference proteome</keyword>
<sequence length="384" mass="45022">MRKYKKYVDISGFDINQENRGNAALSYGAISFLMERGLLRDDQDLIVFQYYRNPFKAKHLRLYKEDVDINNVKRKYYIVPVFGIEKWLLMRFGILLPFTRYGKMMRQVQYEAADYGGDGFSDIYGDRLFISRLYQTIPFMAAKVPLVILPQTIGPFTKNYNKEIAIKILKYADKVFVRDNKFENELKLLNIKYERTKDLSAYMKPQKWDINIKNNAVGINISGLAYFNCFKGLENQFDMYPILIMRIIELFRLKGCNVYLIPHSYRWSKPSKDNDDLLACRDVYNKINNNKNVFLIEKDLTSPQVKYVISQMSYFIGTRMHANFAAIYTNVPVFGLAYSYKFKGAFDSNGLDGEAQTVMINNITNDKIDQIIEKINNHYTRSIR</sequence>
<reference evidence="2" key="1">
    <citation type="submission" date="2020-08" db="EMBL/GenBank/DDBJ databases">
        <authorList>
            <person name="Cejkova D."/>
            <person name="Kubasova T."/>
            <person name="Jahodarova E."/>
            <person name="Rychlik I."/>
        </authorList>
    </citation>
    <scope>NUCLEOTIDE SEQUENCE</scope>
    <source>
        <strain evidence="2">An824</strain>
    </source>
</reference>
<proteinExistence type="predicted"/>
<dbReference type="PANTHER" id="PTHR36836:SF1">
    <property type="entry name" value="COLANIC ACID BIOSYNTHESIS PROTEIN WCAK"/>
    <property type="match status" value="1"/>
</dbReference>
<dbReference type="PANTHER" id="PTHR36836">
    <property type="entry name" value="COLANIC ACID BIOSYNTHESIS PROTEIN WCAK"/>
    <property type="match status" value="1"/>
</dbReference>
<evidence type="ECO:0000313" key="2">
    <source>
        <dbReference type="EMBL" id="MBM6672336.1"/>
    </source>
</evidence>